<feature type="coiled-coil region" evidence="2">
    <location>
        <begin position="317"/>
        <end position="344"/>
    </location>
</feature>
<accession>A0A4Y9Y4Y4</accession>
<keyword evidence="1" id="KW-0547">Nucleotide-binding</keyword>
<evidence type="ECO:0000259" key="4">
    <source>
        <dbReference type="Pfam" id="PF05970"/>
    </source>
</evidence>
<gene>
    <name evidence="5" type="ORF">EVJ58_g6973</name>
</gene>
<proteinExistence type="inferred from homology"/>
<dbReference type="InterPro" id="IPR051055">
    <property type="entry name" value="PIF1_helicase"/>
</dbReference>
<comment type="cofactor">
    <cofactor evidence="1">
        <name>Mg(2+)</name>
        <dbReference type="ChEBI" id="CHEBI:18420"/>
    </cofactor>
</comment>
<feature type="region of interest" description="Disordered" evidence="3">
    <location>
        <begin position="1"/>
        <end position="31"/>
    </location>
</feature>
<feature type="compositionally biased region" description="Polar residues" evidence="3">
    <location>
        <begin position="1"/>
        <end position="11"/>
    </location>
</feature>
<dbReference type="PANTHER" id="PTHR47642:SF5">
    <property type="entry name" value="ATP-DEPENDENT DNA HELICASE"/>
    <property type="match status" value="1"/>
</dbReference>
<dbReference type="GO" id="GO:0006281">
    <property type="term" value="P:DNA repair"/>
    <property type="evidence" value="ECO:0007669"/>
    <property type="project" value="UniProtKB-KW"/>
</dbReference>
<keyword evidence="1" id="KW-0347">Helicase</keyword>
<feature type="region of interest" description="Disordered" evidence="3">
    <location>
        <begin position="613"/>
        <end position="632"/>
    </location>
</feature>
<feature type="compositionally biased region" description="Basic and acidic residues" evidence="3">
    <location>
        <begin position="15"/>
        <end position="27"/>
    </location>
</feature>
<dbReference type="GO" id="GO:0000723">
    <property type="term" value="P:telomere maintenance"/>
    <property type="evidence" value="ECO:0007669"/>
    <property type="project" value="InterPro"/>
</dbReference>
<dbReference type="GO" id="GO:0016887">
    <property type="term" value="F:ATP hydrolysis activity"/>
    <property type="evidence" value="ECO:0007669"/>
    <property type="project" value="RHEA"/>
</dbReference>
<comment type="catalytic activity">
    <reaction evidence="1">
        <text>ATP + H2O = ADP + phosphate + H(+)</text>
        <dbReference type="Rhea" id="RHEA:13065"/>
        <dbReference type="ChEBI" id="CHEBI:15377"/>
        <dbReference type="ChEBI" id="CHEBI:15378"/>
        <dbReference type="ChEBI" id="CHEBI:30616"/>
        <dbReference type="ChEBI" id="CHEBI:43474"/>
        <dbReference type="ChEBI" id="CHEBI:456216"/>
        <dbReference type="EC" id="5.6.2.3"/>
    </reaction>
</comment>
<sequence length="1009" mass="114800">MQAEFVSSTMANVEEDIKTSQESKDYQDPTLTLPLPPPSVKHEADCAGCTTCYSDSNWWAQFRQTVNDILYKSNRHQCSAGAGGCKLDQKTGKLLKVCKRRFPRPVRPCTILDPNSGALLMKQGEARLNSFTPALTYILRCNSDVTSLLSGTAIKAITAYVTDYITKTPLKTHTMFSAVKTVFTRNTELLTEDGTDRKIRARKLITKMVNALSASAETGAPMACMYLLNHPDHYTSHIFKPFYWRSYKYEVMKAWTEEDILYNLDQNPVKVVIGKSKDSFVGISQQMDYIHRPKKYDHVSLYDWIRLAEKQTMGRAKKQATQKLRAVNEKITQLTQNVKAEQVRDIKPLPRRRGGGPTTQYETDSDDEMLLTKDTALQAEEDEKKYAAEQFHEPSRFLPTHPQYETHMAVMQPEHCARVPNFVGGSLPRKDKGNREEYCLVMLMLFKPWRIGTDLKQSGQSWDDAFAAHQFTSRQVDIMNFFHIRYECNDSRDDFSKQRETEGNSFGYDDDEQDQPDTDADADDYADIVQNSLTGDDGAIDYDPDWDVLGKRALGRIAQMQQVEHIAHTSGWLDDNHTLKMADIEQFTPLRTMTGSEWRGILTERREHNLRAREEQAASKPPVINNNSHPTAPDYVDSVKAVDYDYMSAKFKASDKKNQDIIDHTVNNFQLNTEQERAFRIVANHATQPQGEKLKMYLGGMAGTGKSQVIKALITFFNSRNEGYRFICMAPTGSAASLISGSTYHSMLGFSKYGDANSGTLRNVRDRLKNVDYMFIDEISMVDCNHLYDISARLCHIFHNDGEPFGGKNMIFAGDFAQLEPPGSGFSLFSAKVSSLRHSASSWRQQEASLGKAIWHQVTTVVILRQNMRQKSQTSEDAKFRKLLENLRYKACTMTDVNFLWGCIAGRGKGKPKLNDPNFRNVSMILSYNSHRDRINELGVTRFAKDTGQTLETFYSLDHYGSPDEEGTRHNKSKKNAEVKHKVDKIHPHLQEQLWMLPHKDTNNHPGKL</sequence>
<evidence type="ECO:0000313" key="5">
    <source>
        <dbReference type="EMBL" id="TFY57516.1"/>
    </source>
</evidence>
<organism evidence="5 6">
    <name type="scientific">Rhodofomes roseus</name>
    <dbReference type="NCBI Taxonomy" id="34475"/>
    <lineage>
        <taxon>Eukaryota</taxon>
        <taxon>Fungi</taxon>
        <taxon>Dikarya</taxon>
        <taxon>Basidiomycota</taxon>
        <taxon>Agaricomycotina</taxon>
        <taxon>Agaricomycetes</taxon>
        <taxon>Polyporales</taxon>
        <taxon>Rhodofomes</taxon>
    </lineage>
</organism>
<evidence type="ECO:0000256" key="1">
    <source>
        <dbReference type="RuleBase" id="RU363044"/>
    </source>
</evidence>
<evidence type="ECO:0000256" key="2">
    <source>
        <dbReference type="SAM" id="Coils"/>
    </source>
</evidence>
<keyword evidence="1" id="KW-0233">DNA recombination</keyword>
<dbReference type="GO" id="GO:0005524">
    <property type="term" value="F:ATP binding"/>
    <property type="evidence" value="ECO:0007669"/>
    <property type="project" value="UniProtKB-KW"/>
</dbReference>
<protein>
    <recommendedName>
        <fullName evidence="1">ATP-dependent DNA helicase</fullName>
        <ecNumber evidence="1">5.6.2.3</ecNumber>
    </recommendedName>
</protein>
<keyword evidence="2" id="KW-0175">Coiled coil</keyword>
<keyword evidence="1" id="KW-0067">ATP-binding</keyword>
<feature type="region of interest" description="Disordered" evidence="3">
    <location>
        <begin position="494"/>
        <end position="522"/>
    </location>
</feature>
<comment type="similarity">
    <text evidence="1">Belongs to the helicase family.</text>
</comment>
<dbReference type="Pfam" id="PF05970">
    <property type="entry name" value="PIF1"/>
    <property type="match status" value="1"/>
</dbReference>
<dbReference type="EMBL" id="SEKV01000422">
    <property type="protein sequence ID" value="TFY57516.1"/>
    <property type="molecule type" value="Genomic_DNA"/>
</dbReference>
<dbReference type="Proteomes" id="UP000298390">
    <property type="component" value="Unassembled WGS sequence"/>
</dbReference>
<dbReference type="AlphaFoldDB" id="A0A4Y9Y4Y4"/>
<keyword evidence="1" id="KW-0378">Hydrolase</keyword>
<dbReference type="SUPFAM" id="SSF52540">
    <property type="entry name" value="P-loop containing nucleoside triphosphate hydrolases"/>
    <property type="match status" value="1"/>
</dbReference>
<dbReference type="InterPro" id="IPR010285">
    <property type="entry name" value="DNA_helicase_pif1-like_DEAD"/>
</dbReference>
<dbReference type="GO" id="GO:0043139">
    <property type="term" value="F:5'-3' DNA helicase activity"/>
    <property type="evidence" value="ECO:0007669"/>
    <property type="project" value="UniProtKB-EC"/>
</dbReference>
<evidence type="ECO:0000313" key="6">
    <source>
        <dbReference type="Proteomes" id="UP000298390"/>
    </source>
</evidence>
<dbReference type="GO" id="GO:0006310">
    <property type="term" value="P:DNA recombination"/>
    <property type="evidence" value="ECO:0007669"/>
    <property type="project" value="UniProtKB-KW"/>
</dbReference>
<reference evidence="5 6" key="1">
    <citation type="submission" date="2019-01" db="EMBL/GenBank/DDBJ databases">
        <title>Genome sequencing of the rare red list fungi Fomitopsis rosea.</title>
        <authorList>
            <person name="Buettner E."/>
            <person name="Kellner H."/>
        </authorList>
    </citation>
    <scope>NUCLEOTIDE SEQUENCE [LARGE SCALE GENOMIC DNA]</scope>
    <source>
        <strain evidence="5 6">DSM 105464</strain>
    </source>
</reference>
<evidence type="ECO:0000256" key="3">
    <source>
        <dbReference type="SAM" id="MobiDB-lite"/>
    </source>
</evidence>
<feature type="compositionally biased region" description="Acidic residues" evidence="3">
    <location>
        <begin position="508"/>
        <end position="522"/>
    </location>
</feature>
<comment type="caution">
    <text evidence="5">The sequence shown here is derived from an EMBL/GenBank/DDBJ whole genome shotgun (WGS) entry which is preliminary data.</text>
</comment>
<dbReference type="STRING" id="34475.A0A4Y9Y4Y4"/>
<feature type="domain" description="DNA helicase Pif1-like DEAD-box helicase" evidence="4">
    <location>
        <begin position="670"/>
        <end position="888"/>
    </location>
</feature>
<dbReference type="Gene3D" id="3.40.50.300">
    <property type="entry name" value="P-loop containing nucleotide triphosphate hydrolases"/>
    <property type="match status" value="1"/>
</dbReference>
<dbReference type="EC" id="5.6.2.3" evidence="1"/>
<dbReference type="PANTHER" id="PTHR47642">
    <property type="entry name" value="ATP-DEPENDENT DNA HELICASE"/>
    <property type="match status" value="1"/>
</dbReference>
<name>A0A4Y9Y4Y4_9APHY</name>
<dbReference type="InterPro" id="IPR027417">
    <property type="entry name" value="P-loop_NTPase"/>
</dbReference>
<keyword evidence="1" id="KW-0234">DNA repair</keyword>
<keyword evidence="1" id="KW-0227">DNA damage</keyword>